<accession>A0A7C9PPC2</accession>
<evidence type="ECO:0000313" key="3">
    <source>
        <dbReference type="Proteomes" id="UP000479756"/>
    </source>
</evidence>
<sequence>MPSPLRDDRGSVTAEFAVALPAVVLVLAVALGALAAGTRAIALESGAGDAARMLGRGESGDRAAAVLHRAAPGARLRILDADGQACVVARVSAPILGPITVPLTARACALREAT</sequence>
<proteinExistence type="predicted"/>
<dbReference type="EMBL" id="JAAGWZ010000004">
    <property type="protein sequence ID" value="NEM92190.1"/>
    <property type="molecule type" value="Genomic_DNA"/>
</dbReference>
<dbReference type="Proteomes" id="UP000479756">
    <property type="component" value="Unassembled WGS sequence"/>
</dbReference>
<organism evidence="2 3">
    <name type="scientific">Galbitalea soli</name>
    <dbReference type="NCBI Taxonomy" id="1268042"/>
    <lineage>
        <taxon>Bacteria</taxon>
        <taxon>Bacillati</taxon>
        <taxon>Actinomycetota</taxon>
        <taxon>Actinomycetes</taxon>
        <taxon>Micrococcales</taxon>
        <taxon>Microbacteriaceae</taxon>
        <taxon>Galbitalea</taxon>
    </lineage>
</organism>
<reference evidence="2 3" key="1">
    <citation type="journal article" date="2014" name="Int. J. Syst. Evol. Microbiol.">
        <title>Description of Galbitalea soli gen. nov., sp. nov., and Frondihabitans sucicola sp. nov.</title>
        <authorList>
            <person name="Kim S.J."/>
            <person name="Lim J.M."/>
            <person name="Ahn J.H."/>
            <person name="Weon H.Y."/>
            <person name="Hamada M."/>
            <person name="Suzuki K."/>
            <person name="Ahn T.Y."/>
            <person name="Kwon S.W."/>
        </authorList>
    </citation>
    <scope>NUCLEOTIDE SEQUENCE [LARGE SCALE GENOMIC DNA]</scope>
    <source>
        <strain evidence="2 3">NBRC 108727</strain>
    </source>
</reference>
<dbReference type="NCBIfam" id="NF041390">
    <property type="entry name" value="TadE_Rv3655c"/>
    <property type="match status" value="1"/>
</dbReference>
<keyword evidence="1" id="KW-1133">Transmembrane helix</keyword>
<gene>
    <name evidence="2" type="ORF">G3T37_12590</name>
</gene>
<evidence type="ECO:0000313" key="2">
    <source>
        <dbReference type="EMBL" id="NEM92190.1"/>
    </source>
</evidence>
<feature type="transmembrane region" description="Helical" evidence="1">
    <location>
        <begin position="16"/>
        <end position="36"/>
    </location>
</feature>
<keyword evidence="3" id="KW-1185">Reference proteome</keyword>
<comment type="caution">
    <text evidence="2">The sequence shown here is derived from an EMBL/GenBank/DDBJ whole genome shotgun (WGS) entry which is preliminary data.</text>
</comment>
<dbReference type="AlphaFoldDB" id="A0A7C9PPC2"/>
<evidence type="ECO:0008006" key="4">
    <source>
        <dbReference type="Google" id="ProtNLM"/>
    </source>
</evidence>
<keyword evidence="1" id="KW-0472">Membrane</keyword>
<keyword evidence="1" id="KW-0812">Transmembrane</keyword>
<evidence type="ECO:0000256" key="1">
    <source>
        <dbReference type="SAM" id="Phobius"/>
    </source>
</evidence>
<name>A0A7C9PPC2_9MICO</name>
<dbReference type="RefSeq" id="WP_163474247.1">
    <property type="nucleotide sequence ID" value="NZ_JAAGWZ010000004.1"/>
</dbReference>
<protein>
    <recommendedName>
        <fullName evidence="4">Pilus assembly protein</fullName>
    </recommendedName>
</protein>
<dbReference type="InterPro" id="IPR049790">
    <property type="entry name" value="Rv3655c/TadE"/>
</dbReference>